<evidence type="ECO:0000313" key="7">
    <source>
        <dbReference type="EMBL" id="RSU04548.1"/>
    </source>
</evidence>
<reference evidence="7 8" key="1">
    <citation type="submission" date="2017-05" db="EMBL/GenBank/DDBJ databases">
        <title>Vagococcus spp. assemblies.</title>
        <authorList>
            <person name="Gulvik C.A."/>
        </authorList>
    </citation>
    <scope>NUCLEOTIDE SEQUENCE [LARGE SCALE GENOMIC DNA]</scope>
    <source>
        <strain evidence="7 8">CCUG 41755</strain>
    </source>
</reference>
<dbReference type="EMBL" id="NGJY01000001">
    <property type="protein sequence ID" value="RSU04548.1"/>
    <property type="molecule type" value="Genomic_DNA"/>
</dbReference>
<dbReference type="RefSeq" id="WP_126829917.1">
    <property type="nucleotide sequence ID" value="NZ_CBCRYB010000006.1"/>
</dbReference>
<sequence>MKTINKATIIYNLIQIIFIILFISISTALFGPQEQLTAVAAVTGLLMFYYVPLPINPKAGSLLVSLPWPIVGLISYLASLNSWIGLVLNFTTLFVLTLLMGKPFHFKYYIAYTLLYIFSATSIESNFNLSKRLIYLSLVGIISFITYFVKHHQTQNDTPLKTMVTEALNDTALIHFSIKMSLGISLVLLIASLNFFDKSMWICMTVMSLTQLDSSVMKKRMLHRTFGTLIGIICYLILFQFIVPTHYAIYLTLILGYVYTFTEAYFIQVIFITMNALFAAQTIWPTSGAVIHRISFILIGACLVAILHFISHSLLKVSEKKTI</sequence>
<feature type="transmembrane region" description="Helical" evidence="5">
    <location>
        <begin position="108"/>
        <end position="127"/>
    </location>
</feature>
<keyword evidence="3 5" id="KW-1133">Transmembrane helix</keyword>
<feature type="transmembrane region" description="Helical" evidence="5">
    <location>
        <begin position="36"/>
        <end position="53"/>
    </location>
</feature>
<protein>
    <recommendedName>
        <fullName evidence="6">Integral membrane bound transporter domain-containing protein</fullName>
    </recommendedName>
</protein>
<evidence type="ECO:0000256" key="5">
    <source>
        <dbReference type="SAM" id="Phobius"/>
    </source>
</evidence>
<gene>
    <name evidence="7" type="ORF">CBF31_00595</name>
</gene>
<evidence type="ECO:0000256" key="1">
    <source>
        <dbReference type="ARBA" id="ARBA00004141"/>
    </source>
</evidence>
<keyword evidence="2 5" id="KW-0812">Transmembrane</keyword>
<keyword evidence="4 5" id="KW-0472">Membrane</keyword>
<feature type="transmembrane region" description="Helical" evidence="5">
    <location>
        <begin position="171"/>
        <end position="193"/>
    </location>
</feature>
<dbReference type="OrthoDB" id="1654636at2"/>
<feature type="transmembrane region" description="Helical" evidence="5">
    <location>
        <begin position="296"/>
        <end position="315"/>
    </location>
</feature>
<evidence type="ECO:0000256" key="2">
    <source>
        <dbReference type="ARBA" id="ARBA00022692"/>
    </source>
</evidence>
<feature type="transmembrane region" description="Helical" evidence="5">
    <location>
        <begin position="9"/>
        <end position="30"/>
    </location>
</feature>
<comment type="subcellular location">
    <subcellularLocation>
        <location evidence="1">Membrane</location>
        <topology evidence="1">Multi-pass membrane protein</topology>
    </subcellularLocation>
</comment>
<evidence type="ECO:0000259" key="6">
    <source>
        <dbReference type="Pfam" id="PF13515"/>
    </source>
</evidence>
<dbReference type="Proteomes" id="UP000287101">
    <property type="component" value="Unassembled WGS sequence"/>
</dbReference>
<dbReference type="GO" id="GO:0016020">
    <property type="term" value="C:membrane"/>
    <property type="evidence" value="ECO:0007669"/>
    <property type="project" value="UniProtKB-SubCell"/>
</dbReference>
<accession>A0A430ABM3</accession>
<dbReference type="Pfam" id="PF13515">
    <property type="entry name" value="FUSC_2"/>
    <property type="match status" value="1"/>
</dbReference>
<evidence type="ECO:0000256" key="3">
    <source>
        <dbReference type="ARBA" id="ARBA00022989"/>
    </source>
</evidence>
<evidence type="ECO:0000256" key="4">
    <source>
        <dbReference type="ARBA" id="ARBA00023136"/>
    </source>
</evidence>
<keyword evidence="8" id="KW-1185">Reference proteome</keyword>
<dbReference type="AlphaFoldDB" id="A0A430ABM3"/>
<evidence type="ECO:0000313" key="8">
    <source>
        <dbReference type="Proteomes" id="UP000287101"/>
    </source>
</evidence>
<dbReference type="InterPro" id="IPR049453">
    <property type="entry name" value="Memb_transporter_dom"/>
</dbReference>
<name>A0A430ABM3_9ENTE</name>
<feature type="transmembrane region" description="Helical" evidence="5">
    <location>
        <begin position="133"/>
        <end position="150"/>
    </location>
</feature>
<proteinExistence type="predicted"/>
<organism evidence="7 8">
    <name type="scientific">Vagococcus fessus</name>
    <dbReference type="NCBI Taxonomy" id="120370"/>
    <lineage>
        <taxon>Bacteria</taxon>
        <taxon>Bacillati</taxon>
        <taxon>Bacillota</taxon>
        <taxon>Bacilli</taxon>
        <taxon>Lactobacillales</taxon>
        <taxon>Enterococcaceae</taxon>
        <taxon>Vagococcus</taxon>
    </lineage>
</organism>
<comment type="caution">
    <text evidence="7">The sequence shown here is derived from an EMBL/GenBank/DDBJ whole genome shotgun (WGS) entry which is preliminary data.</text>
</comment>
<feature type="transmembrane region" description="Helical" evidence="5">
    <location>
        <begin position="60"/>
        <end position="77"/>
    </location>
</feature>
<feature type="transmembrane region" description="Helical" evidence="5">
    <location>
        <begin position="229"/>
        <end position="259"/>
    </location>
</feature>
<feature type="domain" description="Integral membrane bound transporter" evidence="6">
    <location>
        <begin position="188"/>
        <end position="305"/>
    </location>
</feature>